<feature type="region of interest" description="Disordered" evidence="1">
    <location>
        <begin position="112"/>
        <end position="151"/>
    </location>
</feature>
<feature type="compositionally biased region" description="Basic and acidic residues" evidence="1">
    <location>
        <begin position="1"/>
        <end position="15"/>
    </location>
</feature>
<gene>
    <name evidence="2" type="ORF">ACFU0X_19855</name>
</gene>
<evidence type="ECO:0000256" key="1">
    <source>
        <dbReference type="SAM" id="MobiDB-lite"/>
    </source>
</evidence>
<accession>A0ABW6JJW2</accession>
<sequence length="215" mass="23477">MTTPDLDAHPLHPDEEFPPEALPFVPQDDHTGDGYDWMRELPPGWQAVTSWGSEGWTLGDPPYVVAAHYDGQGLGIIFGLAVYIEGDVTVTAYGSRALRDAHTDEFALDAWHQSGNGPRDGLPPTGTPADRIPARFRGPYRPEEDTTMTTPDTTPVELVRAAIAAKEVRHGKHAANLLREHGHDDLAARLDAAVRDRNGHLSARQALTLLKNGEL</sequence>
<organism evidence="2 3">
    <name type="scientific">Streptomyces cellulosae</name>
    <dbReference type="NCBI Taxonomy" id="1968"/>
    <lineage>
        <taxon>Bacteria</taxon>
        <taxon>Bacillati</taxon>
        <taxon>Actinomycetota</taxon>
        <taxon>Actinomycetes</taxon>
        <taxon>Kitasatosporales</taxon>
        <taxon>Streptomycetaceae</taxon>
        <taxon>Streptomyces</taxon>
    </lineage>
</organism>
<proteinExistence type="predicted"/>
<evidence type="ECO:0000313" key="2">
    <source>
        <dbReference type="EMBL" id="MFE7965254.1"/>
    </source>
</evidence>
<keyword evidence="3" id="KW-1185">Reference proteome</keyword>
<name>A0ABW6JJW2_STRCE</name>
<reference evidence="2 3" key="1">
    <citation type="submission" date="2024-09" db="EMBL/GenBank/DDBJ databases">
        <title>The Natural Products Discovery Center: Release of the First 8490 Sequenced Strains for Exploring Actinobacteria Biosynthetic Diversity.</title>
        <authorList>
            <person name="Kalkreuter E."/>
            <person name="Kautsar S.A."/>
            <person name="Yang D."/>
            <person name="Bader C.D."/>
            <person name="Teijaro C.N."/>
            <person name="Fluegel L."/>
            <person name="Davis C.M."/>
            <person name="Simpson J.R."/>
            <person name="Lauterbach L."/>
            <person name="Steele A.D."/>
            <person name="Gui C."/>
            <person name="Meng S."/>
            <person name="Li G."/>
            <person name="Viehrig K."/>
            <person name="Ye F."/>
            <person name="Su P."/>
            <person name="Kiefer A.F."/>
            <person name="Nichols A."/>
            <person name="Cepeda A.J."/>
            <person name="Yan W."/>
            <person name="Fan B."/>
            <person name="Jiang Y."/>
            <person name="Adhikari A."/>
            <person name="Zheng C.-J."/>
            <person name="Schuster L."/>
            <person name="Cowan T.M."/>
            <person name="Smanski M.J."/>
            <person name="Chevrette M.G."/>
            <person name="De Carvalho L.P.S."/>
            <person name="Shen B."/>
        </authorList>
    </citation>
    <scope>NUCLEOTIDE SEQUENCE [LARGE SCALE GENOMIC DNA]</scope>
    <source>
        <strain evidence="2 3">NPDC057399</strain>
    </source>
</reference>
<protein>
    <submittedName>
        <fullName evidence="2">Uncharacterized protein</fullName>
    </submittedName>
</protein>
<comment type="caution">
    <text evidence="2">The sequence shown here is derived from an EMBL/GenBank/DDBJ whole genome shotgun (WGS) entry which is preliminary data.</text>
</comment>
<dbReference type="Proteomes" id="UP001600650">
    <property type="component" value="Unassembled WGS sequence"/>
</dbReference>
<dbReference type="EMBL" id="JBHVBU010000054">
    <property type="protein sequence ID" value="MFE7965254.1"/>
    <property type="molecule type" value="Genomic_DNA"/>
</dbReference>
<evidence type="ECO:0000313" key="3">
    <source>
        <dbReference type="Proteomes" id="UP001600650"/>
    </source>
</evidence>
<feature type="region of interest" description="Disordered" evidence="1">
    <location>
        <begin position="1"/>
        <end position="29"/>
    </location>
</feature>
<dbReference type="RefSeq" id="WP_381727164.1">
    <property type="nucleotide sequence ID" value="NZ_JBHVBU010000054.1"/>
</dbReference>